<dbReference type="Proteomes" id="UP001366060">
    <property type="component" value="Unassembled WGS sequence"/>
</dbReference>
<dbReference type="Pfam" id="PF04264">
    <property type="entry name" value="YceI"/>
    <property type="match status" value="1"/>
</dbReference>
<dbReference type="SMART" id="SM00867">
    <property type="entry name" value="YceI"/>
    <property type="match status" value="1"/>
</dbReference>
<evidence type="ECO:0000313" key="4">
    <source>
        <dbReference type="Proteomes" id="UP001366060"/>
    </source>
</evidence>
<protein>
    <submittedName>
        <fullName evidence="3">YceI family protein</fullName>
    </submittedName>
</protein>
<feature type="signal peptide" evidence="1">
    <location>
        <begin position="1"/>
        <end position="20"/>
    </location>
</feature>
<dbReference type="SUPFAM" id="SSF101874">
    <property type="entry name" value="YceI-like"/>
    <property type="match status" value="1"/>
</dbReference>
<accession>A0ABU9HEN5</accession>
<organism evidence="3 4">
    <name type="scientific">Psychromonas arctica</name>
    <dbReference type="NCBI Taxonomy" id="168275"/>
    <lineage>
        <taxon>Bacteria</taxon>
        <taxon>Pseudomonadati</taxon>
        <taxon>Pseudomonadota</taxon>
        <taxon>Gammaproteobacteria</taxon>
        <taxon>Alteromonadales</taxon>
        <taxon>Psychromonadaceae</taxon>
        <taxon>Psychromonas</taxon>
    </lineage>
</organism>
<dbReference type="PANTHER" id="PTHR34406">
    <property type="entry name" value="PROTEIN YCEI"/>
    <property type="match status" value="1"/>
</dbReference>
<evidence type="ECO:0000313" key="3">
    <source>
        <dbReference type="EMBL" id="MEL0660362.1"/>
    </source>
</evidence>
<dbReference type="RefSeq" id="WP_341628822.1">
    <property type="nucleotide sequence ID" value="NZ_JBAKBA010000040.1"/>
</dbReference>
<dbReference type="InterPro" id="IPR036761">
    <property type="entry name" value="TTHA0802/YceI-like_sf"/>
</dbReference>
<dbReference type="InterPro" id="IPR007372">
    <property type="entry name" value="Lipid/polyisoprenoid-bd_YceI"/>
</dbReference>
<sequence length="191" mass="20570">MKALSGVALLFAFLSPSAFAQWDLSSDNSSLNFVSVKSLKVGEVHSFQKLTGAISDSGQVELNIDLSSVETNIGIRNDRVKTMLFDTAKFADAKLSGFVDVEKVASLNIGDTYIEPVQFNLSLHGVSNQVTSDVQVTKLSGERLLVTSLMPIVINASDYGLEKGIEQLRNIAALPSISNAVPVTFSLIFKQ</sequence>
<dbReference type="PANTHER" id="PTHR34406:SF1">
    <property type="entry name" value="PROTEIN YCEI"/>
    <property type="match status" value="1"/>
</dbReference>
<gene>
    <name evidence="3" type="ORF">V6255_14580</name>
</gene>
<feature type="domain" description="Lipid/polyisoprenoid-binding YceI-like" evidence="2">
    <location>
        <begin position="21"/>
        <end position="190"/>
    </location>
</feature>
<dbReference type="EMBL" id="JBAKBA010000040">
    <property type="protein sequence ID" value="MEL0660362.1"/>
    <property type="molecule type" value="Genomic_DNA"/>
</dbReference>
<dbReference type="Gene3D" id="2.40.128.110">
    <property type="entry name" value="Lipid/polyisoprenoid-binding, YceI-like"/>
    <property type="match status" value="1"/>
</dbReference>
<reference evidence="3 4" key="1">
    <citation type="submission" date="2024-02" db="EMBL/GenBank/DDBJ databases">
        <title>Bacteria isolated from the canopy kelp, Nereocystis luetkeana.</title>
        <authorList>
            <person name="Pfister C.A."/>
            <person name="Younker I.T."/>
            <person name="Light S.H."/>
        </authorList>
    </citation>
    <scope>NUCLEOTIDE SEQUENCE [LARGE SCALE GENOMIC DNA]</scope>
    <source>
        <strain evidence="3 4">TI.2.07</strain>
    </source>
</reference>
<evidence type="ECO:0000256" key="1">
    <source>
        <dbReference type="SAM" id="SignalP"/>
    </source>
</evidence>
<proteinExistence type="predicted"/>
<name>A0ABU9HEN5_9GAMM</name>
<keyword evidence="1" id="KW-0732">Signal</keyword>
<feature type="chain" id="PRO_5046552889" evidence="1">
    <location>
        <begin position="21"/>
        <end position="191"/>
    </location>
</feature>
<comment type="caution">
    <text evidence="3">The sequence shown here is derived from an EMBL/GenBank/DDBJ whole genome shotgun (WGS) entry which is preliminary data.</text>
</comment>
<dbReference type="PIRSF" id="PIRSF029811">
    <property type="entry name" value="UCP029811"/>
    <property type="match status" value="1"/>
</dbReference>
<evidence type="ECO:0000259" key="2">
    <source>
        <dbReference type="SMART" id="SM00867"/>
    </source>
</evidence>
<dbReference type="InterPro" id="IPR027016">
    <property type="entry name" value="UCP029811"/>
</dbReference>
<keyword evidence="4" id="KW-1185">Reference proteome</keyword>